<dbReference type="RefSeq" id="WP_162664469.1">
    <property type="nucleotide sequence ID" value="NZ_CP048020.1"/>
</dbReference>
<dbReference type="KEGG" id="trz:GWP43_12815"/>
<evidence type="ECO:0000313" key="1">
    <source>
        <dbReference type="EMBL" id="QHX44187.1"/>
    </source>
</evidence>
<name>A0A6P1Y2W4_9SPIR</name>
<organism evidence="1 2">
    <name type="scientific">Treponema vincentii</name>
    <dbReference type="NCBI Taxonomy" id="69710"/>
    <lineage>
        <taxon>Bacteria</taxon>
        <taxon>Pseudomonadati</taxon>
        <taxon>Spirochaetota</taxon>
        <taxon>Spirochaetia</taxon>
        <taxon>Spirochaetales</taxon>
        <taxon>Treponemataceae</taxon>
        <taxon>Treponema</taxon>
    </lineage>
</organism>
<proteinExistence type="predicted"/>
<sequence>MIEEKIVNPYLNLTIIQDDYDGRILFPETEIKVKPILSVGYNPVFDAFDSVKCVCPICLAANRGKELSLYCDKITQCPCCGINLDWTEYKEKCKKLGI</sequence>
<protein>
    <submittedName>
        <fullName evidence="1">Uncharacterized protein</fullName>
    </submittedName>
</protein>
<dbReference type="Proteomes" id="UP000464374">
    <property type="component" value="Chromosome"/>
</dbReference>
<gene>
    <name evidence="1" type="ORF">GWP43_12815</name>
</gene>
<dbReference type="AlphaFoldDB" id="A0A6P1Y2W4"/>
<reference evidence="1 2" key="1">
    <citation type="submission" date="2020-01" db="EMBL/GenBank/DDBJ databases">
        <title>Complete genome sequence of a human oral phylogroup 1 Treponema sp. strain ATCC 700766, originally isolated from periodontitis dental plaque.</title>
        <authorList>
            <person name="Chan Y."/>
            <person name="Huo Y.-B."/>
            <person name="Yu X.-L."/>
            <person name="Zeng H."/>
            <person name="Leung W.-K."/>
            <person name="Watt R.M."/>
        </authorList>
    </citation>
    <scope>NUCLEOTIDE SEQUENCE [LARGE SCALE GENOMIC DNA]</scope>
    <source>
        <strain evidence="1 2">OMZ 804</strain>
    </source>
</reference>
<evidence type="ECO:0000313" key="2">
    <source>
        <dbReference type="Proteomes" id="UP000464374"/>
    </source>
</evidence>
<accession>A0A6P1Y2W4</accession>
<dbReference type="EMBL" id="CP048020">
    <property type="protein sequence ID" value="QHX44187.1"/>
    <property type="molecule type" value="Genomic_DNA"/>
</dbReference>